<evidence type="ECO:0000313" key="3">
    <source>
        <dbReference type="Proteomes" id="UP001460270"/>
    </source>
</evidence>
<proteinExistence type="predicted"/>
<evidence type="ECO:0000313" key="2">
    <source>
        <dbReference type="EMBL" id="KAK7906724.1"/>
    </source>
</evidence>
<feature type="compositionally biased region" description="Basic and acidic residues" evidence="1">
    <location>
        <begin position="1"/>
        <end position="11"/>
    </location>
</feature>
<organism evidence="2 3">
    <name type="scientific">Mugilogobius chulae</name>
    <name type="common">yellowstripe goby</name>
    <dbReference type="NCBI Taxonomy" id="88201"/>
    <lineage>
        <taxon>Eukaryota</taxon>
        <taxon>Metazoa</taxon>
        <taxon>Chordata</taxon>
        <taxon>Craniata</taxon>
        <taxon>Vertebrata</taxon>
        <taxon>Euteleostomi</taxon>
        <taxon>Actinopterygii</taxon>
        <taxon>Neopterygii</taxon>
        <taxon>Teleostei</taxon>
        <taxon>Neoteleostei</taxon>
        <taxon>Acanthomorphata</taxon>
        <taxon>Gobiaria</taxon>
        <taxon>Gobiiformes</taxon>
        <taxon>Gobioidei</taxon>
        <taxon>Gobiidae</taxon>
        <taxon>Gobionellinae</taxon>
        <taxon>Mugilogobius</taxon>
    </lineage>
</organism>
<feature type="region of interest" description="Disordered" evidence="1">
    <location>
        <begin position="89"/>
        <end position="155"/>
    </location>
</feature>
<dbReference type="AlphaFoldDB" id="A0AAW0NPQ7"/>
<reference evidence="3" key="1">
    <citation type="submission" date="2024-04" db="EMBL/GenBank/DDBJ databases">
        <title>Salinicola lusitanus LLJ914,a marine bacterium isolated from the Okinawa Trough.</title>
        <authorList>
            <person name="Li J."/>
        </authorList>
    </citation>
    <scope>NUCLEOTIDE SEQUENCE [LARGE SCALE GENOMIC DNA]</scope>
</reference>
<name>A0AAW0NPQ7_9GOBI</name>
<gene>
    <name evidence="2" type="ORF">WMY93_015336</name>
</gene>
<feature type="compositionally biased region" description="Polar residues" evidence="1">
    <location>
        <begin position="25"/>
        <end position="44"/>
    </location>
</feature>
<protein>
    <submittedName>
        <fullName evidence="2">Uncharacterized protein</fullName>
    </submittedName>
</protein>
<accession>A0AAW0NPQ7</accession>
<feature type="compositionally biased region" description="Low complexity" evidence="1">
    <location>
        <begin position="104"/>
        <end position="142"/>
    </location>
</feature>
<evidence type="ECO:0000256" key="1">
    <source>
        <dbReference type="SAM" id="MobiDB-lite"/>
    </source>
</evidence>
<sequence>MEERLGEEGRDPKRRKGGEAEEQMETASSSSLLAPFQEQISSPGESDRLASVSLVAELEDGIVSQVGSDIMELPDDVLEELLREELQGEKLVAQGGQHKPRGLPQQQKAQGPPQQGKAQGAPQRSPQQLPQQQKKTQEQQGRTGKKEQGVLQGEGAGVEVGREGLKISMKTCHPSEGRKFEWTFKPVRPILILGSSNVGRVPPIEDSWFQMEVFPGAKLQHVASLLSRVVVAPQVQKVLLNFGLNDRDKGKGRVTLVTLTMGTSP</sequence>
<keyword evidence="3" id="KW-1185">Reference proteome</keyword>
<comment type="caution">
    <text evidence="2">The sequence shown here is derived from an EMBL/GenBank/DDBJ whole genome shotgun (WGS) entry which is preliminary data.</text>
</comment>
<feature type="region of interest" description="Disordered" evidence="1">
    <location>
        <begin position="1"/>
        <end position="48"/>
    </location>
</feature>
<dbReference type="EMBL" id="JBBPFD010000011">
    <property type="protein sequence ID" value="KAK7906724.1"/>
    <property type="molecule type" value="Genomic_DNA"/>
</dbReference>
<dbReference type="Proteomes" id="UP001460270">
    <property type="component" value="Unassembled WGS sequence"/>
</dbReference>